<protein>
    <submittedName>
        <fullName evidence="1">Uncharacterized protein</fullName>
    </submittedName>
</protein>
<evidence type="ECO:0000313" key="2">
    <source>
        <dbReference type="Proteomes" id="UP001165960"/>
    </source>
</evidence>
<keyword evidence="2" id="KW-1185">Reference proteome</keyword>
<proteinExistence type="predicted"/>
<accession>A0ACC2U5M3</accession>
<gene>
    <name evidence="1" type="ORF">DSO57_1007155</name>
</gene>
<organism evidence="1 2">
    <name type="scientific">Entomophthora muscae</name>
    <dbReference type="NCBI Taxonomy" id="34485"/>
    <lineage>
        <taxon>Eukaryota</taxon>
        <taxon>Fungi</taxon>
        <taxon>Fungi incertae sedis</taxon>
        <taxon>Zoopagomycota</taxon>
        <taxon>Entomophthoromycotina</taxon>
        <taxon>Entomophthoromycetes</taxon>
        <taxon>Entomophthorales</taxon>
        <taxon>Entomophthoraceae</taxon>
        <taxon>Entomophthora</taxon>
    </lineage>
</organism>
<sequence>MKLGLYLVGLGVAAGCGTSSLTADKLEATMKPCGQEKGGAEGQSISCKNALPYIKKALDKYGLTTPEEIAFYISVMSVESGNLSYNRNISPGRPGQGTRSMMMPNNLYAFLKASPTIIAEHPELQGYINKPYNDS</sequence>
<reference evidence="1" key="1">
    <citation type="submission" date="2022-04" db="EMBL/GenBank/DDBJ databases">
        <title>Genome of the entomopathogenic fungus Entomophthora muscae.</title>
        <authorList>
            <person name="Elya C."/>
            <person name="Lovett B.R."/>
            <person name="Lee E."/>
            <person name="Macias A.M."/>
            <person name="Hajek A.E."/>
            <person name="De Bivort B.L."/>
            <person name="Kasson M.T."/>
            <person name="De Fine Licht H.H."/>
            <person name="Stajich J.E."/>
        </authorList>
    </citation>
    <scope>NUCLEOTIDE SEQUENCE</scope>
    <source>
        <strain evidence="1">Berkeley</strain>
    </source>
</reference>
<dbReference type="EMBL" id="QTSX02001441">
    <property type="protein sequence ID" value="KAJ9082130.1"/>
    <property type="molecule type" value="Genomic_DNA"/>
</dbReference>
<evidence type="ECO:0000313" key="1">
    <source>
        <dbReference type="EMBL" id="KAJ9082130.1"/>
    </source>
</evidence>
<name>A0ACC2U5M3_9FUNG</name>
<comment type="caution">
    <text evidence="1">The sequence shown here is derived from an EMBL/GenBank/DDBJ whole genome shotgun (WGS) entry which is preliminary data.</text>
</comment>
<dbReference type="Proteomes" id="UP001165960">
    <property type="component" value="Unassembled WGS sequence"/>
</dbReference>